<dbReference type="EMBL" id="HBEY01045840">
    <property type="protein sequence ID" value="CAD8618590.1"/>
    <property type="molecule type" value="Transcribed_RNA"/>
</dbReference>
<feature type="compositionally biased region" description="Polar residues" evidence="1">
    <location>
        <begin position="17"/>
        <end position="26"/>
    </location>
</feature>
<evidence type="ECO:0000256" key="1">
    <source>
        <dbReference type="SAM" id="MobiDB-lite"/>
    </source>
</evidence>
<accession>A0A7S0LPD9</accession>
<reference evidence="2" key="1">
    <citation type="submission" date="2021-01" db="EMBL/GenBank/DDBJ databases">
        <authorList>
            <person name="Corre E."/>
            <person name="Pelletier E."/>
            <person name="Niang G."/>
            <person name="Scheremetjew M."/>
            <person name="Finn R."/>
            <person name="Kale V."/>
            <person name="Holt S."/>
            <person name="Cochrane G."/>
            <person name="Meng A."/>
            <person name="Brown T."/>
            <person name="Cohen L."/>
        </authorList>
    </citation>
    <scope>NUCLEOTIDE SEQUENCE</scope>
    <source>
        <strain evidence="2">PLY182g</strain>
    </source>
</reference>
<feature type="compositionally biased region" description="Basic and acidic residues" evidence="1">
    <location>
        <begin position="27"/>
        <end position="37"/>
    </location>
</feature>
<gene>
    <name evidence="2" type="ORF">CPEL01642_LOCUS21971</name>
</gene>
<name>A0A7S0LPD9_9EUKA</name>
<feature type="region of interest" description="Disordered" evidence="1">
    <location>
        <begin position="16"/>
        <end position="37"/>
    </location>
</feature>
<organism evidence="2">
    <name type="scientific">Coccolithus braarudii</name>
    <dbReference type="NCBI Taxonomy" id="221442"/>
    <lineage>
        <taxon>Eukaryota</taxon>
        <taxon>Haptista</taxon>
        <taxon>Haptophyta</taxon>
        <taxon>Prymnesiophyceae</taxon>
        <taxon>Coccolithales</taxon>
        <taxon>Coccolithaceae</taxon>
        <taxon>Coccolithus</taxon>
    </lineage>
</organism>
<dbReference type="AlphaFoldDB" id="A0A7S0LPD9"/>
<proteinExistence type="predicted"/>
<evidence type="ECO:0000313" key="2">
    <source>
        <dbReference type="EMBL" id="CAD8618590.1"/>
    </source>
</evidence>
<protein>
    <submittedName>
        <fullName evidence="2">Uncharacterized protein</fullName>
    </submittedName>
</protein>
<sequence>MWSPAEPANAQYVFPSASRSRSSITQRGREFRPTSDRPRRCLSIQDAMAWCSIAVLSLTHSLLVAQFDPAIRPCVSYRRAAWRMSAAEPQRSCATECQRDGPSSFWGSPRSHRPHVSSGLQAGPASVISLTSSFITPGSAHAAYAQPERGSAESAIYDFDPSLEGMDGLMALCAPPADAASAATRASEPAMAALPTALTSVAPAAASTTTAKLSTTSAATAAVAAAAAAALPGSPERNSVKADPLLKKLSPVTFADADYWNTAIQHPVGVNDLFHDGILPTDGSAG</sequence>